<dbReference type="OrthoDB" id="1393670at2759"/>
<proteinExistence type="predicted"/>
<dbReference type="PANTHER" id="PTHR17630">
    <property type="entry name" value="DIENELACTONE HYDROLASE"/>
    <property type="match status" value="1"/>
</dbReference>
<feature type="domain" description="Dienelactone hydrolase" evidence="1">
    <location>
        <begin position="32"/>
        <end position="250"/>
    </location>
</feature>
<reference evidence="2 3" key="1">
    <citation type="journal article" date="2016" name="Mol. Biol. Evol.">
        <title>Comparative Genomics of Early-Diverging Mushroom-Forming Fungi Provides Insights into the Origins of Lignocellulose Decay Capabilities.</title>
        <authorList>
            <person name="Nagy L.G."/>
            <person name="Riley R."/>
            <person name="Tritt A."/>
            <person name="Adam C."/>
            <person name="Daum C."/>
            <person name="Floudas D."/>
            <person name="Sun H."/>
            <person name="Yadav J.S."/>
            <person name="Pangilinan J."/>
            <person name="Larsson K.H."/>
            <person name="Matsuura K."/>
            <person name="Barry K."/>
            <person name="Labutti K."/>
            <person name="Kuo R."/>
            <person name="Ohm R.A."/>
            <person name="Bhattacharya S.S."/>
            <person name="Shirouzu T."/>
            <person name="Yoshinaga Y."/>
            <person name="Martin F.M."/>
            <person name="Grigoriev I.V."/>
            <person name="Hibbett D.S."/>
        </authorList>
    </citation>
    <scope>NUCLEOTIDE SEQUENCE [LARGE SCALE GENOMIC DNA]</scope>
    <source>
        <strain evidence="2 3">L-15889</strain>
    </source>
</reference>
<dbReference type="GO" id="GO:0016787">
    <property type="term" value="F:hydrolase activity"/>
    <property type="evidence" value="ECO:0007669"/>
    <property type="project" value="UniProtKB-KW"/>
</dbReference>
<dbReference type="STRING" id="1314783.A0A165L4B9"/>
<sequence>MATIARAPGDCCIKTVEHSGTARGTVEKIAGVDTYVSRPEELGEKRRVILFFADVYGPFFLNSQLIMDYWASNGYLVLALDYFEGDPVQNHLGQVGKNYSIEFDFVPGKMIRAKQITPDWVEAVREQYETPQTQWLAVGYCFGAPFVMESIAKDWVTAGAFGHPAVLKDHHFRNMKRPLLLSCAEVDHTFPLEFRRRAEDIMIEIKATYHIQVFSGVTHGFSLRGNINDPIAKWAKEQSASTILSWFDNFSNAEQRPEVKL</sequence>
<dbReference type="InterPro" id="IPR029058">
    <property type="entry name" value="AB_hydrolase_fold"/>
</dbReference>
<gene>
    <name evidence="2" type="ORF">DAEQUDRAFT_733265</name>
</gene>
<name>A0A165L4B9_9APHY</name>
<dbReference type="AlphaFoldDB" id="A0A165L4B9"/>
<dbReference type="PANTHER" id="PTHR17630:SF44">
    <property type="entry name" value="PROTEIN AIM2"/>
    <property type="match status" value="1"/>
</dbReference>
<evidence type="ECO:0000313" key="2">
    <source>
        <dbReference type="EMBL" id="KZT63926.1"/>
    </source>
</evidence>
<organism evidence="2 3">
    <name type="scientific">Daedalea quercina L-15889</name>
    <dbReference type="NCBI Taxonomy" id="1314783"/>
    <lineage>
        <taxon>Eukaryota</taxon>
        <taxon>Fungi</taxon>
        <taxon>Dikarya</taxon>
        <taxon>Basidiomycota</taxon>
        <taxon>Agaricomycotina</taxon>
        <taxon>Agaricomycetes</taxon>
        <taxon>Polyporales</taxon>
        <taxon>Fomitopsis</taxon>
    </lineage>
</organism>
<keyword evidence="2" id="KW-0378">Hydrolase</keyword>
<dbReference type="SUPFAM" id="SSF53474">
    <property type="entry name" value="alpha/beta-Hydrolases"/>
    <property type="match status" value="1"/>
</dbReference>
<protein>
    <submittedName>
        <fullName evidence="2">Alpha/beta-hydrolase</fullName>
    </submittedName>
</protein>
<dbReference type="Gene3D" id="3.40.50.1820">
    <property type="entry name" value="alpha/beta hydrolase"/>
    <property type="match status" value="1"/>
</dbReference>
<dbReference type="EMBL" id="KV429149">
    <property type="protein sequence ID" value="KZT63926.1"/>
    <property type="molecule type" value="Genomic_DNA"/>
</dbReference>
<dbReference type="Pfam" id="PF01738">
    <property type="entry name" value="DLH"/>
    <property type="match status" value="1"/>
</dbReference>
<accession>A0A165L4B9</accession>
<dbReference type="InterPro" id="IPR002925">
    <property type="entry name" value="Dienelactn_hydro"/>
</dbReference>
<evidence type="ECO:0000313" key="3">
    <source>
        <dbReference type="Proteomes" id="UP000076727"/>
    </source>
</evidence>
<evidence type="ECO:0000259" key="1">
    <source>
        <dbReference type="Pfam" id="PF01738"/>
    </source>
</evidence>
<keyword evidence="3" id="KW-1185">Reference proteome</keyword>
<dbReference type="Proteomes" id="UP000076727">
    <property type="component" value="Unassembled WGS sequence"/>
</dbReference>